<dbReference type="SUPFAM" id="SSF50729">
    <property type="entry name" value="PH domain-like"/>
    <property type="match status" value="1"/>
</dbReference>
<reference evidence="3" key="1">
    <citation type="submission" date="2021-01" db="EMBL/GenBank/DDBJ databases">
        <authorList>
            <person name="Corre E."/>
            <person name="Pelletier E."/>
            <person name="Niang G."/>
            <person name="Scheremetjew M."/>
            <person name="Finn R."/>
            <person name="Kale V."/>
            <person name="Holt S."/>
            <person name="Cochrane G."/>
            <person name="Meng A."/>
            <person name="Brown T."/>
            <person name="Cohen L."/>
        </authorList>
    </citation>
    <scope>NUCLEOTIDE SEQUENCE</scope>
    <source>
        <strain evidence="3">CCMP622</strain>
    </source>
</reference>
<keyword evidence="1" id="KW-0175">Coiled coil</keyword>
<dbReference type="InterPro" id="IPR001849">
    <property type="entry name" value="PH_domain"/>
</dbReference>
<dbReference type="EMBL" id="HBHP01035006">
    <property type="protein sequence ID" value="CAD9777521.1"/>
    <property type="molecule type" value="Transcribed_RNA"/>
</dbReference>
<gene>
    <name evidence="3" type="ORF">LSP00402_LOCUS21537</name>
</gene>
<name>A0A7S2U2V3_9EUKA</name>
<evidence type="ECO:0000313" key="3">
    <source>
        <dbReference type="EMBL" id="CAD9777521.1"/>
    </source>
</evidence>
<dbReference type="PROSITE" id="PS50003">
    <property type="entry name" value="PH_DOMAIN"/>
    <property type="match status" value="1"/>
</dbReference>
<accession>A0A7S2U2V3</accession>
<feature type="coiled-coil region" evidence="1">
    <location>
        <begin position="224"/>
        <end position="251"/>
    </location>
</feature>
<feature type="domain" description="PH" evidence="2">
    <location>
        <begin position="1"/>
        <end position="101"/>
    </location>
</feature>
<dbReference type="AlphaFoldDB" id="A0A7S2U2V3"/>
<protein>
    <recommendedName>
        <fullName evidence="2">PH domain-containing protein</fullName>
    </recommendedName>
</protein>
<dbReference type="InterPro" id="IPR011993">
    <property type="entry name" value="PH-like_dom_sf"/>
</dbReference>
<sequence>MSVISDYFYKESASFPYLWQKRFFQLFEEDTGNYILYRVREGDGKPKGRIPIGKIMDVIPYTSKPTEQRFKILIPNRTYYMKATSVDMRKRWDRAIRASIKKMEQGGSKQEGKSMKRSVEDLATVMAMQELVTSVNNGMKFLNEVLSSKECFNEFAKHMGMNSYFDLAAYPALFEKLYRSIYSNAKFTVEVKLENTSSNDLAKEQFEKFLFIVEQRPLLPGLKGADLEKRIAKASAEVVKITEKYQKEAEKINKDDITNGINLIVEFFRMLI</sequence>
<organism evidence="3">
    <name type="scientific">Lotharella oceanica</name>
    <dbReference type="NCBI Taxonomy" id="641309"/>
    <lineage>
        <taxon>Eukaryota</taxon>
        <taxon>Sar</taxon>
        <taxon>Rhizaria</taxon>
        <taxon>Cercozoa</taxon>
        <taxon>Chlorarachniophyceae</taxon>
        <taxon>Lotharella</taxon>
    </lineage>
</organism>
<dbReference type="Pfam" id="PF00169">
    <property type="entry name" value="PH"/>
    <property type="match status" value="1"/>
</dbReference>
<evidence type="ECO:0000256" key="1">
    <source>
        <dbReference type="SAM" id="Coils"/>
    </source>
</evidence>
<proteinExistence type="predicted"/>
<dbReference type="SMART" id="SM00233">
    <property type="entry name" value="PH"/>
    <property type="match status" value="1"/>
</dbReference>
<evidence type="ECO:0000259" key="2">
    <source>
        <dbReference type="PROSITE" id="PS50003"/>
    </source>
</evidence>
<dbReference type="Gene3D" id="2.30.29.30">
    <property type="entry name" value="Pleckstrin-homology domain (PH domain)/Phosphotyrosine-binding domain (PTB)"/>
    <property type="match status" value="1"/>
</dbReference>